<reference evidence="12 13" key="1">
    <citation type="journal article" date="2018" name="PLoS Pathog.">
        <title>Evolution of structural diversity of trichothecenes, a family of toxins produced by plant pathogenic and entomopathogenic fungi.</title>
        <authorList>
            <person name="Proctor R.H."/>
            <person name="McCormick S.P."/>
            <person name="Kim H.S."/>
            <person name="Cardoza R.E."/>
            <person name="Stanley A.M."/>
            <person name="Lindo L."/>
            <person name="Kelly A."/>
            <person name="Brown D.W."/>
            <person name="Lee T."/>
            <person name="Vaughan M.M."/>
            <person name="Alexander N.J."/>
            <person name="Busman M."/>
            <person name="Gutierrez S."/>
        </authorList>
    </citation>
    <scope>NUCLEOTIDE SEQUENCE [LARGE SCALE GENOMIC DNA]</scope>
    <source>
        <strain evidence="12 13">NRRL 13405</strain>
    </source>
</reference>
<dbReference type="InterPro" id="IPR032821">
    <property type="entry name" value="PKS_assoc"/>
</dbReference>
<organism evidence="12 13">
    <name type="scientific">Fusarium flagelliforme</name>
    <dbReference type="NCBI Taxonomy" id="2675880"/>
    <lineage>
        <taxon>Eukaryota</taxon>
        <taxon>Fungi</taxon>
        <taxon>Dikarya</taxon>
        <taxon>Ascomycota</taxon>
        <taxon>Pezizomycotina</taxon>
        <taxon>Sordariomycetes</taxon>
        <taxon>Hypocreomycetidae</taxon>
        <taxon>Hypocreales</taxon>
        <taxon>Nectriaceae</taxon>
        <taxon>Fusarium</taxon>
        <taxon>Fusarium incarnatum-equiseti species complex</taxon>
    </lineage>
</organism>
<dbReference type="Pfam" id="PF14765">
    <property type="entry name" value="PS-DH"/>
    <property type="match status" value="1"/>
</dbReference>
<keyword evidence="5" id="KW-0560">Oxidoreductase</keyword>
<evidence type="ECO:0000256" key="8">
    <source>
        <dbReference type="SAM" id="MobiDB-lite"/>
    </source>
</evidence>
<keyword evidence="4" id="KW-0521">NADP</keyword>
<dbReference type="CDD" id="cd05195">
    <property type="entry name" value="enoyl_red"/>
    <property type="match status" value="1"/>
</dbReference>
<dbReference type="InterPro" id="IPR016039">
    <property type="entry name" value="Thiolase-like"/>
</dbReference>
<dbReference type="SMART" id="SM00822">
    <property type="entry name" value="PKS_KR"/>
    <property type="match status" value="1"/>
</dbReference>
<dbReference type="InterPro" id="IPR049552">
    <property type="entry name" value="PKS_DH_N"/>
</dbReference>
<dbReference type="GO" id="GO:0031177">
    <property type="term" value="F:phosphopantetheine binding"/>
    <property type="evidence" value="ECO:0007669"/>
    <property type="project" value="InterPro"/>
</dbReference>
<dbReference type="InterPro" id="IPR020841">
    <property type="entry name" value="PKS_Beta-ketoAc_synthase_dom"/>
</dbReference>
<dbReference type="Gene3D" id="3.40.47.10">
    <property type="match status" value="1"/>
</dbReference>
<dbReference type="SUPFAM" id="SSF55048">
    <property type="entry name" value="Probable ACP-binding domain of malonyl-CoA ACP transacylase"/>
    <property type="match status" value="1"/>
</dbReference>
<keyword evidence="13" id="KW-1185">Reference proteome</keyword>
<dbReference type="PROSITE" id="PS50075">
    <property type="entry name" value="CARRIER"/>
    <property type="match status" value="1"/>
</dbReference>
<dbReference type="GO" id="GO:0006633">
    <property type="term" value="P:fatty acid biosynthetic process"/>
    <property type="evidence" value="ECO:0007669"/>
    <property type="project" value="TreeGrafter"/>
</dbReference>
<dbReference type="InterPro" id="IPR042104">
    <property type="entry name" value="PKS_dehydratase_sf"/>
</dbReference>
<dbReference type="SUPFAM" id="SSF53335">
    <property type="entry name" value="S-adenosyl-L-methionine-dependent methyltransferases"/>
    <property type="match status" value="1"/>
</dbReference>
<dbReference type="SUPFAM" id="SSF47336">
    <property type="entry name" value="ACP-like"/>
    <property type="match status" value="1"/>
</dbReference>
<dbReference type="InterPro" id="IPR020843">
    <property type="entry name" value="ER"/>
</dbReference>
<dbReference type="SUPFAM" id="SSF52151">
    <property type="entry name" value="FabD/lysophospholipase-like"/>
    <property type="match status" value="1"/>
</dbReference>
<dbReference type="Gene3D" id="3.40.366.10">
    <property type="entry name" value="Malonyl-Coenzyme A Acyl Carrier Protein, domain 2"/>
    <property type="match status" value="1"/>
</dbReference>
<evidence type="ECO:0000256" key="1">
    <source>
        <dbReference type="ARBA" id="ARBA00022450"/>
    </source>
</evidence>
<feature type="domain" description="PKS/mFAS DH" evidence="11">
    <location>
        <begin position="954"/>
        <end position="1279"/>
    </location>
</feature>
<evidence type="ECO:0000259" key="9">
    <source>
        <dbReference type="PROSITE" id="PS50075"/>
    </source>
</evidence>
<evidence type="ECO:0000256" key="5">
    <source>
        <dbReference type="ARBA" id="ARBA00023002"/>
    </source>
</evidence>
<dbReference type="InterPro" id="IPR001227">
    <property type="entry name" value="Ac_transferase_dom_sf"/>
</dbReference>
<dbReference type="EMBL" id="PXXK01000299">
    <property type="protein sequence ID" value="RFN46452.1"/>
    <property type="molecule type" value="Genomic_DNA"/>
</dbReference>
<accession>A0A395MEU1</accession>
<dbReference type="Gene3D" id="3.30.559.70">
    <property type="entry name" value="Choline/Carnitine o-acyltransferase, domain 2"/>
    <property type="match status" value="1"/>
</dbReference>
<dbReference type="InterPro" id="IPR016035">
    <property type="entry name" value="Acyl_Trfase/lysoPLipase"/>
</dbReference>
<dbReference type="SUPFAM" id="SSF50129">
    <property type="entry name" value="GroES-like"/>
    <property type="match status" value="1"/>
</dbReference>
<dbReference type="SUPFAM" id="SSF51735">
    <property type="entry name" value="NAD(P)-binding Rossmann-fold domains"/>
    <property type="match status" value="2"/>
</dbReference>
<evidence type="ECO:0000313" key="13">
    <source>
        <dbReference type="Proteomes" id="UP000265631"/>
    </source>
</evidence>
<dbReference type="PANTHER" id="PTHR43775">
    <property type="entry name" value="FATTY ACID SYNTHASE"/>
    <property type="match status" value="1"/>
</dbReference>
<dbReference type="GO" id="GO:1901336">
    <property type="term" value="P:lactone biosynthetic process"/>
    <property type="evidence" value="ECO:0007669"/>
    <property type="project" value="UniProtKB-ARBA"/>
</dbReference>
<protein>
    <submittedName>
        <fullName evidence="12">Putative polyketide synthase</fullName>
    </submittedName>
</protein>
<dbReference type="SUPFAM" id="SSF52777">
    <property type="entry name" value="CoA-dependent acyltransferases"/>
    <property type="match status" value="2"/>
</dbReference>
<proteinExistence type="predicted"/>
<feature type="region of interest" description="Disordered" evidence="8">
    <location>
        <begin position="3541"/>
        <end position="3560"/>
    </location>
</feature>
<gene>
    <name evidence="12" type="ORF">FIE12Z_9287</name>
</gene>
<dbReference type="InterPro" id="IPR039551">
    <property type="entry name" value="Cho/carn_acyl_trans"/>
</dbReference>
<evidence type="ECO:0000259" key="11">
    <source>
        <dbReference type="PROSITE" id="PS52019"/>
    </source>
</evidence>
<dbReference type="SMART" id="SM00826">
    <property type="entry name" value="PKS_DH"/>
    <property type="match status" value="1"/>
</dbReference>
<dbReference type="STRING" id="2594813.A0A395MEU1"/>
<dbReference type="CDD" id="cd00833">
    <property type="entry name" value="PKS"/>
    <property type="match status" value="1"/>
</dbReference>
<dbReference type="SMART" id="SM00825">
    <property type="entry name" value="PKS_KS"/>
    <property type="match status" value="1"/>
</dbReference>
<dbReference type="Gene3D" id="3.10.129.110">
    <property type="entry name" value="Polyketide synthase dehydratase"/>
    <property type="match status" value="1"/>
</dbReference>
<dbReference type="InterPro" id="IPR013217">
    <property type="entry name" value="Methyltransf_12"/>
</dbReference>
<dbReference type="InterPro" id="IPR036291">
    <property type="entry name" value="NAD(P)-bd_dom_sf"/>
</dbReference>
<feature type="region of interest" description="N-terminal hotdog fold" evidence="7">
    <location>
        <begin position="954"/>
        <end position="1095"/>
    </location>
</feature>
<dbReference type="InterPro" id="IPR020807">
    <property type="entry name" value="PKS_DH"/>
</dbReference>
<feature type="domain" description="Carrier" evidence="9">
    <location>
        <begin position="2489"/>
        <end position="2567"/>
    </location>
</feature>
<feature type="active site" description="Proton donor; for dehydratase activity" evidence="7">
    <location>
        <position position="1190"/>
    </location>
</feature>
<dbReference type="Pfam" id="PF00698">
    <property type="entry name" value="Acyl_transf_1"/>
    <property type="match status" value="1"/>
</dbReference>
<dbReference type="Pfam" id="PF22621">
    <property type="entry name" value="CurL-like_PKS_C"/>
    <property type="match status" value="1"/>
</dbReference>
<feature type="region of interest" description="Disordered" evidence="8">
    <location>
        <begin position="436"/>
        <end position="465"/>
    </location>
</feature>
<dbReference type="Pfam" id="PF16197">
    <property type="entry name" value="KAsynt_C_assoc"/>
    <property type="match status" value="1"/>
</dbReference>
<dbReference type="Gene3D" id="3.40.50.720">
    <property type="entry name" value="NAD(P)-binding Rossmann-like Domain"/>
    <property type="match status" value="1"/>
</dbReference>
<evidence type="ECO:0000256" key="6">
    <source>
        <dbReference type="ARBA" id="ARBA00023268"/>
    </source>
</evidence>
<dbReference type="Gene3D" id="3.30.559.10">
    <property type="entry name" value="Chloramphenicol acetyltransferase-like domain"/>
    <property type="match status" value="1"/>
</dbReference>
<dbReference type="Pfam" id="PF02801">
    <property type="entry name" value="Ketoacyl-synt_C"/>
    <property type="match status" value="1"/>
</dbReference>
<dbReference type="Gene3D" id="1.10.1200.10">
    <property type="entry name" value="ACP-like"/>
    <property type="match status" value="1"/>
</dbReference>
<dbReference type="PROSITE" id="PS52004">
    <property type="entry name" value="KS3_2"/>
    <property type="match status" value="1"/>
</dbReference>
<dbReference type="InterPro" id="IPR042231">
    <property type="entry name" value="Cho/carn_acyl_trans_2"/>
</dbReference>
<dbReference type="InterPro" id="IPR013968">
    <property type="entry name" value="PKS_KR"/>
</dbReference>
<feature type="region of interest" description="Disordered" evidence="8">
    <location>
        <begin position="2574"/>
        <end position="2596"/>
    </location>
</feature>
<keyword evidence="6" id="KW-0511">Multifunctional enzyme</keyword>
<dbReference type="SMART" id="SM00823">
    <property type="entry name" value="PKS_PP"/>
    <property type="match status" value="1"/>
</dbReference>
<dbReference type="Gene3D" id="3.90.180.10">
    <property type="entry name" value="Medium-chain alcohol dehydrogenases, catalytic domain"/>
    <property type="match status" value="1"/>
</dbReference>
<evidence type="ECO:0000259" key="10">
    <source>
        <dbReference type="PROSITE" id="PS52004"/>
    </source>
</evidence>
<dbReference type="Pfam" id="PF00109">
    <property type="entry name" value="ketoacyl-synt"/>
    <property type="match status" value="1"/>
</dbReference>
<keyword evidence="3" id="KW-0808">Transferase</keyword>
<dbReference type="Pfam" id="PF00755">
    <property type="entry name" value="Carn_acyltransf"/>
    <property type="match status" value="1"/>
</dbReference>
<dbReference type="Proteomes" id="UP000265631">
    <property type="component" value="Unassembled WGS sequence"/>
</dbReference>
<feature type="active site" description="Proton acceptor; for dehydratase activity" evidence="7">
    <location>
        <position position="986"/>
    </location>
</feature>
<evidence type="ECO:0000256" key="2">
    <source>
        <dbReference type="ARBA" id="ARBA00022553"/>
    </source>
</evidence>
<dbReference type="InterPro" id="IPR023213">
    <property type="entry name" value="CAT-like_dom_sf"/>
</dbReference>
<dbReference type="GO" id="GO:0004312">
    <property type="term" value="F:fatty acid synthase activity"/>
    <property type="evidence" value="ECO:0007669"/>
    <property type="project" value="TreeGrafter"/>
</dbReference>
<dbReference type="InterPro" id="IPR049900">
    <property type="entry name" value="PKS_mFAS_DH"/>
</dbReference>
<dbReference type="Pfam" id="PF21089">
    <property type="entry name" value="PKS_DH_N"/>
    <property type="match status" value="1"/>
</dbReference>
<feature type="region of interest" description="C-terminal hotdog fold" evidence="7">
    <location>
        <begin position="1125"/>
        <end position="1279"/>
    </location>
</feature>
<dbReference type="Pfam" id="PF23297">
    <property type="entry name" value="ACP_SdgA_C"/>
    <property type="match status" value="1"/>
</dbReference>
<dbReference type="PANTHER" id="PTHR43775:SF22">
    <property type="entry name" value="SYNTHASE, PUTATIVE (JCVI)-RELATED"/>
    <property type="match status" value="1"/>
</dbReference>
<evidence type="ECO:0000256" key="3">
    <source>
        <dbReference type="ARBA" id="ARBA00022679"/>
    </source>
</evidence>
<name>A0A395MEU1_9HYPO</name>
<dbReference type="InterPro" id="IPR057326">
    <property type="entry name" value="KR_dom"/>
</dbReference>
<sequence length="4581" mass="508658">MSPPAPIAIIGVGCRLPGGANNLDKLWQLLSESGNGQTEIPKDRWNADSWYDVYPDAKQSMVTKHGYFLQDDISQFDAKFFGISSAEAHSMDPQQRLFLMTTYEALEDAGIPVERLRGSNTGVYASIFERSYDRMGHKDLSTIGRTHLNGTGESILSNRVSYCFDLRGPCMTIDTGCSGSLVGLHQACHSLRLGESNLALVGGSQLVIQPDVLSIMSGMGMLNPDGKSYAFDSRGAGYGRGEGVATIVLKRLDEALQDGDRIHAIIANSGMNQDGKTPGLNTPSGEAQAALSLRVYQEAGLNPAHTSFVEAHGTGTQAGDREEIASISKVFCEDSGRTNDLYVGSVKTNIGHLEATSGIAGLLKSILILKHGQIPANLNFVEPKPSIKLYEKKIKIPSQLTELPSHDSGPSRVSVNSFGYGGTNCHVILEAPSAKRHLNGNTNGASHHNDSADSRNGDINGSSATDSVYSNGFSTHDHLKPSDDSAPQLFVLSASTEKALSSMSANIKQWASTHPLEPQTLRSLSYTLGVHRSGLSFRRAIVASTSVELLEELDQTIHPKRASMVVPLSFVFSGQGAQWHAMGRELISSSRCFRQSMRAMDDTIRHEGGSWSLIDELLKEESESRIGEAEISQPATTAIQIALVDLLESLSISPSRVVGHSSGEVAAAYAAGALSRKNAILVAYHRGVASLKAKAVAEVPGSMMAVSLGEAEVQRYIDQVTAGTVSVACVNSPASSTISGDLAAIEELKSLLDAEGVFARKLKVDTAYHSHHMRRVAQDYHEAMRNIESSDVRDGVIFYSSVTGATKSTAFGADYWTENLVSQVKFSQALALLMDDQLRNEPGMDTSVFVEIGPHSALAGPSRQTLAQNGGKKFKSEYLSALVRHKNAIQTLLSLAGKTFELGLKVDLEAVLKIADESEPEIIRDLQAYPWDLSPFWHESRLSKAHRFRKFAPHDLLGLLDPASSIHEPRWRYHINLDALPWLRDHVVEGFTLYPGAGYLTMAIEAMKQLVQLRHVEASISKFILRDVVISKSIVLNESDNDEESGEVEVQLSMSSSRQYEGSRWESFRIWSYDNANGSWTEHCSGEIAVEYETTEVDEVNGTREADLRKEESMQLLNDARQSCNMEMTKVEFYEFAKLTGNQWDGAFSPIDSLKYGNKQGLLDIIIPDVATLMPYRSFRPHLIHPITLDAVHQLSGMLFKKFVSNAPCVPTKITLLEIDANISTRAGDSLTAAMQIEPDGLKASTGQSWVFQREADGQLRPVIKLLVNLRAIGEAHQDENRPFVQDKVNRLEWNLDADFMTETSFSHFLSTTLGLDENMTYNYEGSKVSAVEAEESFRTADQAASIWIRDALSHVEANNVEITSSHLVKYLGWMNKWVNSDYYNKIMSGLSLEEEVDILNRIDSLTDAPELQLLARVGRALPRILNGTVDPLSVMLEGNLLIRAYEGGTFSGDYEAAVAYLQLLTFKNPRLRFLEIGAGTGGCTKRLLGGIAGQGLPIEQYTYTDISSGFFEEARATFADWESYMDFKTLDVERDPLKQGFQPESYDVIVASNVLHATKRMDVTMEHVRRLLRPGGSLILVENSPKGAVIGLIFGTLSGWWAHEDEFRDDTALMYREQWGTILSRNGFGGIHVARNSMMVSKAVPILTNGHAAEANRIVLISDAPDDGIVEISKNINLPSANVDKRSWDHLDISEDTVYLIVDRAETPLLLDPQPQLFTALNALLALKAKILWVVIQDTADAVSTAYKGVVSATTRVLRRESGNNGLVNLDIRDAACDPEVIGKAVFELLGKSFWPRTHDQKSIEPEFAFENGRFSIPRVFPDATFLKWARSSWDAVTEAETETTLHQGDRTLKLEVATPGLLSSLRFVDCDLSTELEAGQIEVKPEAYGLNYKDLCVVLGQADSDAEMVGEFAGVVAAVSDDMKDLFQVGDSVMGFGAQPYSNLSRVNGHHIHKIPSGISNTTAASISYAYAAAYQCIKNLARLEEGQSILIHSASGAVGQAAIQLAQSVGAEIFCTVGNREKRQFLVDGYGIPESHIYSSQTGSFKQSIMRLTNGEGVDVVLNTSTGEMLRESLDCVKPLGIFIELGKTEIQRDSRLSMAAFEKSITFIGFDLVTLAKRRPKQIYQMLGEIVQLIESGLLRTAQPINTYPVEQVEDAFRVMSSRKHIGKIVLEAKPTSVVKCLPAKSKPLRLRKDGTYIVAGGLGDLPSRICRFFAARGAGHIVSLSRRTIDDETRRKHMATVEAHGAKLHLIKCDITNEEQMREAVSFCSTLPPVRGVVQGALALRDRTFSQMTVDEWKQPLQPKIFGTINLDKYFASPDLAFFVALSSIVSVIGKSGQSNYAAGNGFQDAFARAHADHPHTQYVSLNIGAVSIDAHGALEASQNETAISTIRASLRQNSVMDISFDEFFANFEYIMTDSAWKDGLHQSIQAVTRLSMMEANDEYLLDNPVFSQLPNALQKKSSGGAKANKVDFAEALAGVKTMAEAEELIQDATLAKFAVFLDRPVDEIRVDQSLATIGLDSLVSIELKNWMVRTFQVNLQTSELSGAGSITALSTTVALRSKLVPDEVRQSRSKDSELEVQEPRSESTSKQVQTNHDFYCCRTCKDLPRYPLVDLNEAVDDLLNSVGHFSHTREEYAELSRKAHALAAPDSLGRKLYNKLRVKADDPNVESWIADLLLKALHLKRRYPLAPFGNFLGTHFDSPTPHTQAERAAVLTTALCEFKADRDAGRLEPDFLGTRANCGHSLSWLFNAVREPNVDCDKMMKYPGNEYVAVLRRGHLFKVSLKQQGMPVSYDMLKATYQSILDLDLTNKSWAGMLTTDNRDCWGLNRQKLLALTSANAVYLETIEASVFVMCLDDDSPVTREDRVRSGYIGDSFNRWHDKCTQIIVTANGRSATIFEHSMIDLMTVSQLSQRLQNAITTLEPKGTAETIVVDPDSLNEIPLVTTEDIDSRIEVLRKDYLAITSAKQYVPHLINSFGKTLMLSNSAPIKATVDLTIQLASRLYFGHLPASWETVSTAHFHLGRPEIVQVVLKSVMDFCDAALDEAVPRYEVRAKLLEAARQCNAQIAKGTEGRNYFRLMDVIEVMSQDQKDEEIPELFSDPVWKRGYPQLIMQTMVETKLAEDPGFTMPHPESVWMSYTVFDDSVEVCFIPANMASSLSALSQTLSGITRTKINELEKQRTIHEARKDKILEHADQEKDRLARINILLKGVRGLNPEASQSPAVKNIKHWLTQSKYDVSVPSDFLQTHEDLLRSHLEVPSRKLALGHLYARLITEWMTPSVSGHPASEEESFEILDRQKERLQQLCDRFEQVVFDPLETDEVEIDLYLNELFKGEDEESAKSLKALRKTIGDSCRQIFGEKAPFDSTTLKWCINGLLAEDLLSDQKQTILRDFLEQPVVLGEIADVLNIRFSNIDSWEWDAGEFGIPVLPRQQLNGKYRIWMDEDVLQAILIHYVGIQCCVALKAALNSFVLQDDTFWKWHTESEPSHDEKLRRVYYLSSGATATSNVKNERRAQYINTFFMSQLPESVETIGSGGYSDSTDGQDNSKKPNIKQRLLQTLATETTIHKTLKDEVALVQTDLEWFATGLSHTTIFAVMRFFGYTEDAISFFKKVLQAPLNVQSSPDSPLTGSPRVRRRGVPMAHAPEKLLGELVLFVMDVVVNQQDGMLLYRLHDDLWLCGEPLQCKRAWAAMNEYASILGLTFNRSKTGSVYIIGNGSERDADVAKSLPEGPVKVGHLSLDPQSGIWRIDHDEVHRHMKQLKKQLNECKSVLEWVQTWNSCMGRFFSHTFGEPAHCFGLHHVDSILETYKTMQKFLFDETSGSLQNSHGAVDHVKHMIRERFGVDVPDAFVHLPERLGGLGLRNPFVPILTIRESIAKKSPESIIQDFFNAENERYKRYMKSFDGLENVNSRIKAAVNGSWVIGTVGSEAFKNLLTAEELENFFSIEEYAKHRELTSSALKQAYLALQAVPSAINPEMDPDVLQALNSGLGVAANDTDSKTKEARWALQMYRDVLRRDYGGLRLVNQEHLPLANMKVSSWVYTCLLGILSQHVTQSWALSGEAKAMVEDSMEWMDRFYDPKLKQLYDLESKAAMNHETLASTWYAVGLLARNGDGDVSRAEDVINYVIKDQHDNPKDLWYGGYTREPEEPTVGTPWYPARMYGSWDPNWRGFVGLSFITIYEEFGDLLSDDLKGLMLESLYNCSIGDSYREGGVNGDNLYPSYSNPAIMRAIGTSWTGRQVGDDNMTQAGEDYAKKIIDLFDLHDTLSEFNSATYTGISLFGLTLWCKYGHEDSILSQRGPDLLRGVWNYTSQLWNPRMRNLAGPWDRSYSFDMTKSLGILSHFLAPIIGRKEAGVWQYPEAMSHARDWAWAPLIAVHSDFHNSLLSDDLKESLKTLDGERTYTGKAYYPPYDLDARNITTWLSESLMIGAQSYRTKSANGPSNNKGQFHPAVAHWAYGDDNIGWLSLRSTEAHVLMEVSSKKLKVTYPKGTSSSVFTFAVSPSVAKGDVQSWADIEGISISVSGNANPVPEITFAGRYGGSGNPIYDQNYWSIVHRMPAGFQGAPEIIIEFE</sequence>
<dbReference type="InterPro" id="IPR014030">
    <property type="entry name" value="Ketoacyl_synth_N"/>
</dbReference>
<dbReference type="InterPro" id="IPR029063">
    <property type="entry name" value="SAM-dependent_MTases_sf"/>
</dbReference>
<evidence type="ECO:0000256" key="4">
    <source>
        <dbReference type="ARBA" id="ARBA00022857"/>
    </source>
</evidence>
<evidence type="ECO:0000256" key="7">
    <source>
        <dbReference type="PROSITE-ProRule" id="PRU01363"/>
    </source>
</evidence>
<comment type="caution">
    <text evidence="12">The sequence shown here is derived from an EMBL/GenBank/DDBJ whole genome shotgun (WGS) entry which is preliminary data.</text>
</comment>
<dbReference type="InterPro" id="IPR011032">
    <property type="entry name" value="GroES-like_sf"/>
</dbReference>
<dbReference type="InterPro" id="IPR049551">
    <property type="entry name" value="PKS_DH_C"/>
</dbReference>
<dbReference type="CDD" id="cd02440">
    <property type="entry name" value="AdoMet_MTases"/>
    <property type="match status" value="1"/>
</dbReference>
<dbReference type="GO" id="GO:0044550">
    <property type="term" value="P:secondary metabolite biosynthetic process"/>
    <property type="evidence" value="ECO:0007669"/>
    <property type="project" value="TreeGrafter"/>
</dbReference>
<dbReference type="SMART" id="SM00827">
    <property type="entry name" value="PKS_AT"/>
    <property type="match status" value="1"/>
</dbReference>
<dbReference type="Pfam" id="PF08242">
    <property type="entry name" value="Methyltransf_12"/>
    <property type="match status" value="1"/>
</dbReference>
<dbReference type="InterPro" id="IPR016036">
    <property type="entry name" value="Malonyl_transacylase_ACP-bd"/>
</dbReference>
<dbReference type="InterPro" id="IPR036736">
    <property type="entry name" value="ACP-like_sf"/>
</dbReference>
<dbReference type="SUPFAM" id="SSF53901">
    <property type="entry name" value="Thiolase-like"/>
    <property type="match status" value="1"/>
</dbReference>
<dbReference type="InterPro" id="IPR009081">
    <property type="entry name" value="PP-bd_ACP"/>
</dbReference>
<dbReference type="PROSITE" id="PS52019">
    <property type="entry name" value="PKS_MFAS_DH"/>
    <property type="match status" value="1"/>
</dbReference>
<keyword evidence="1" id="KW-0596">Phosphopantetheine</keyword>
<feature type="compositionally biased region" description="Basic and acidic residues" evidence="8">
    <location>
        <begin position="447"/>
        <end position="456"/>
    </location>
</feature>
<dbReference type="Pfam" id="PF13602">
    <property type="entry name" value="ADH_zinc_N_2"/>
    <property type="match status" value="1"/>
</dbReference>
<dbReference type="InterPro" id="IPR014043">
    <property type="entry name" value="Acyl_transferase_dom"/>
</dbReference>
<dbReference type="InterPro" id="IPR014031">
    <property type="entry name" value="Ketoacyl_synth_C"/>
</dbReference>
<feature type="domain" description="Ketosynthase family 3 (KS3)" evidence="10">
    <location>
        <begin position="4"/>
        <end position="431"/>
    </location>
</feature>
<feature type="compositionally biased region" description="Basic and acidic residues" evidence="8">
    <location>
        <begin position="2574"/>
        <end position="2593"/>
    </location>
</feature>
<keyword evidence="2" id="KW-0597">Phosphoprotein</keyword>
<dbReference type="Pfam" id="PF08659">
    <property type="entry name" value="KR"/>
    <property type="match status" value="1"/>
</dbReference>
<dbReference type="Gene3D" id="3.40.50.150">
    <property type="entry name" value="Vaccinia Virus protein VP39"/>
    <property type="match status" value="1"/>
</dbReference>
<dbReference type="FunFam" id="3.40.50.720:FF:000209">
    <property type="entry name" value="Polyketide synthase Pks12"/>
    <property type="match status" value="1"/>
</dbReference>
<dbReference type="SMART" id="SM00829">
    <property type="entry name" value="PKS_ER"/>
    <property type="match status" value="1"/>
</dbReference>
<dbReference type="GO" id="GO:0016491">
    <property type="term" value="F:oxidoreductase activity"/>
    <property type="evidence" value="ECO:0007669"/>
    <property type="project" value="UniProtKB-KW"/>
</dbReference>
<dbReference type="InterPro" id="IPR020806">
    <property type="entry name" value="PKS_PP-bd"/>
</dbReference>
<evidence type="ECO:0000313" key="12">
    <source>
        <dbReference type="EMBL" id="RFN46452.1"/>
    </source>
</evidence>
<dbReference type="InterPro" id="IPR050091">
    <property type="entry name" value="PKS_NRPS_Biosynth_Enz"/>
</dbReference>